<reference evidence="1" key="1">
    <citation type="journal article" date="2015" name="Nature">
        <title>Complex archaea that bridge the gap between prokaryotes and eukaryotes.</title>
        <authorList>
            <person name="Spang A."/>
            <person name="Saw J.H."/>
            <person name="Jorgensen S.L."/>
            <person name="Zaremba-Niedzwiedzka K."/>
            <person name="Martijn J."/>
            <person name="Lind A.E."/>
            <person name="van Eijk R."/>
            <person name="Schleper C."/>
            <person name="Guy L."/>
            <person name="Ettema T.J."/>
        </authorList>
    </citation>
    <scope>NUCLEOTIDE SEQUENCE</scope>
</reference>
<accession>A0A0F9KQ33</accession>
<evidence type="ECO:0000313" key="1">
    <source>
        <dbReference type="EMBL" id="KKM24183.1"/>
    </source>
</evidence>
<name>A0A0F9KQ33_9ZZZZ</name>
<protein>
    <submittedName>
        <fullName evidence="1">Uncharacterized protein</fullName>
    </submittedName>
</protein>
<dbReference type="EMBL" id="LAZR01012979">
    <property type="protein sequence ID" value="KKM24183.1"/>
    <property type="molecule type" value="Genomic_DNA"/>
</dbReference>
<sequence>MQTEQPVRSYVGPAEWQHPQFRVTLKMLQAKARRAGAVTKKPVDHINRYCEWVERIGNPNTPQAIVSLVSMFAISEAEAKAILSNANSWSERIGMPLYYHRLHWGTRIRHKEKKIPATSEPVALHPADVRFTLLEGELKRLDSLLKGLADVLDNNVLKVVKETEGRLERAEHRLQVLDEDLNKALVGILAKGEAIAELQGKMILVENKLRGARKGPSLPTKLHREIRRRLRILIAGGK</sequence>
<comment type="caution">
    <text evidence="1">The sequence shown here is derived from an EMBL/GenBank/DDBJ whole genome shotgun (WGS) entry which is preliminary data.</text>
</comment>
<proteinExistence type="predicted"/>
<gene>
    <name evidence="1" type="ORF">LCGC14_1607650</name>
</gene>
<dbReference type="AlphaFoldDB" id="A0A0F9KQ33"/>
<organism evidence="1">
    <name type="scientific">marine sediment metagenome</name>
    <dbReference type="NCBI Taxonomy" id="412755"/>
    <lineage>
        <taxon>unclassified sequences</taxon>
        <taxon>metagenomes</taxon>
        <taxon>ecological metagenomes</taxon>
    </lineage>
</organism>